<evidence type="ECO:0000313" key="2">
    <source>
        <dbReference type="Proteomes" id="UP000238274"/>
    </source>
</evidence>
<dbReference type="EMBL" id="PKSM01000057">
    <property type="protein sequence ID" value="POW18961.1"/>
    <property type="molecule type" value="Genomic_DNA"/>
</dbReference>
<dbReference type="VEuPathDB" id="FungiDB:PSHT_05252"/>
<name>A0A2S4WB42_9BASI</name>
<reference evidence="1 2" key="1">
    <citation type="submission" date="2017-12" db="EMBL/GenBank/DDBJ databases">
        <title>Gene loss provides genomic basis for host adaptation in cereal stripe rust fungi.</title>
        <authorList>
            <person name="Xia C."/>
        </authorList>
    </citation>
    <scope>NUCLEOTIDE SEQUENCE [LARGE SCALE GENOMIC DNA]</scope>
    <source>
        <strain evidence="1 2">93TX-2</strain>
    </source>
</reference>
<reference evidence="2" key="3">
    <citation type="journal article" date="2018" name="Mol. Plant Microbe Interact.">
        <title>Genome sequence resources for the wheat stripe rust pathogen (Puccinia striiformis f. sp. tritici) and the barley stripe rust pathogen (Puccinia striiformis f. sp. hordei).</title>
        <authorList>
            <person name="Xia C."/>
            <person name="Wang M."/>
            <person name="Yin C."/>
            <person name="Cornejo O.E."/>
            <person name="Hulbert S.H."/>
            <person name="Chen X."/>
        </authorList>
    </citation>
    <scope>NUCLEOTIDE SEQUENCE [LARGE SCALE GENOMIC DNA]</scope>
    <source>
        <strain evidence="2">93TX-2</strain>
    </source>
</reference>
<gene>
    <name evidence="1" type="ORF">PSHT_05252</name>
</gene>
<evidence type="ECO:0000313" key="1">
    <source>
        <dbReference type="EMBL" id="POW18961.1"/>
    </source>
</evidence>
<protein>
    <submittedName>
        <fullName evidence="1">Uncharacterized protein</fullName>
    </submittedName>
</protein>
<reference evidence="2" key="2">
    <citation type="journal article" date="2018" name="BMC Genomics">
        <title>Genomic insights into host adaptation between the wheat stripe rust pathogen (Puccinia striiformis f. sp. tritici) and the barley stripe rust pathogen (Puccinia striiformis f. sp. hordei).</title>
        <authorList>
            <person name="Xia C."/>
            <person name="Wang M."/>
            <person name="Yin C."/>
            <person name="Cornejo O.E."/>
            <person name="Hulbert S.H."/>
            <person name="Chen X."/>
        </authorList>
    </citation>
    <scope>NUCLEOTIDE SEQUENCE [LARGE SCALE GENOMIC DNA]</scope>
    <source>
        <strain evidence="2">93TX-2</strain>
    </source>
</reference>
<comment type="caution">
    <text evidence="1">The sequence shown here is derived from an EMBL/GenBank/DDBJ whole genome shotgun (WGS) entry which is preliminary data.</text>
</comment>
<proteinExistence type="predicted"/>
<organism evidence="1 2">
    <name type="scientific">Puccinia striiformis</name>
    <dbReference type="NCBI Taxonomy" id="27350"/>
    <lineage>
        <taxon>Eukaryota</taxon>
        <taxon>Fungi</taxon>
        <taxon>Dikarya</taxon>
        <taxon>Basidiomycota</taxon>
        <taxon>Pucciniomycotina</taxon>
        <taxon>Pucciniomycetes</taxon>
        <taxon>Pucciniales</taxon>
        <taxon>Pucciniaceae</taxon>
        <taxon>Puccinia</taxon>
    </lineage>
</organism>
<keyword evidence="2" id="KW-1185">Reference proteome</keyword>
<dbReference type="AlphaFoldDB" id="A0A2S4WB42"/>
<accession>A0A2S4WB42</accession>
<sequence length="36" mass="3742">MSDAGGGANLKEIESYPPNESAIKVTMGITFLSSLL</sequence>
<dbReference type="Proteomes" id="UP000238274">
    <property type="component" value="Unassembled WGS sequence"/>
</dbReference>